<evidence type="ECO:0000256" key="4">
    <source>
        <dbReference type="ARBA" id="ARBA00022833"/>
    </source>
</evidence>
<feature type="region of interest" description="Disordered" evidence="7">
    <location>
        <begin position="1387"/>
        <end position="1453"/>
    </location>
</feature>
<proteinExistence type="predicted"/>
<sequence>MEPPPVLHSRYFPRPHPPHPNDRSFYPQRHHQHHHHDLPPPPPPPLPPPELYRPLHPLPPPPPPTAAASYNPHQSQFVFLTHQQHHHRPIADDSRRPHLYDLTRHHSPRPRVSNRTLFDEDRPHPHFPGFDNSLPDSRPDSRVDPPRFPPQDRLVRPIPLDLDHGPHHHRPLNNQILVSPYRTVDKYRHDVEGSSRFRHDFNDGFKSNYTEGFLRDRSDSRGGDDDNNYLHSVEHYVSNSRNFAFGDSHFSNPNPARDFAGNLRNYGSRYDSASDNERLWDSRDENQRWGHARPPSRELADSQMETDVNEFGNGDLSRVMPARRVPHTYDSGKLNSRSRESTQRTPRKKLQKKSALLRLQLGKPNNRNRNEDQFFSSAYFDDSDPSTLRGKGPYVFSDHRMGEEEDREGSPVELDVSFKSNSLVAKAIVASSHAVLSDCNLTPRNRKIRKVAVPETDLSDSPLTRHIEGPVESESSKHVSDFPSSSYKNLKQTEEKVMVSGSGAMCDIGSQPYSNGTYDSPGNSAMEGSFSDKSGNSVGSDGTPLIRIRKKKIFISPLSCASPPTKKNGEPDNADSSTNIHAASQPGVVDSKEKIATASMVAVHDAVLQPSLNEVTALLKADKMDESPQAVVSEKDGTDIDSDRASVPNTKRKRNSSTPPLGSLSPLENKTDKGTINVDGSVHDLHTISNCDKSLTELQIGSTSDIGGVDDVSQQSCQDGHPVLLRHGLVKEPFEAMASVRGNVNCDMSNLEKIKIHEGLLNFYSSVHDMRNASSSDNGFFERQEKIIVSDVDAGCKLPLLNHQLNVLLENDNAEGFREAIPSVGGNAIVGSSSAVETKIHESTVNADDSNHDASTTSISNNALTNSDGKTTISDTGYMDDSVKQLCSDGATILLENGPMKGPSKAKVSVGGNLNVGSGKKYAPKVMRKRKARNTQLGLSSPSTGDVPVNRVRLAHAADTTLHHPVKDLISAEKEVMVSVYENFDNGSQPCTDNNSILHGNSLTTGSSEVEILVGGGVNVGPNGSSPNYRKKRKVFAPALSSPMLSHTQERSVSTDTPTFCVGVPLNIGKGLTQSDDNIAVCSNEIMCSAGLLPHEKQTIILLENSKAGGSFEAMGSVEDGLSLTDNSSIREQKSPCLSGLEGEQKENTTMVMATTNHQNDIIDTKSRRREKTAAACAAEEHDMFDIETAQHGIPIESQDPDSDQRLPGLDMEHDSYLLVQHDFPLVSNTLSLCADGNSVSTTKSSDEPMKSVPSSQSLTGPSETFSVISGSHILNPKLSLGQISNEKVCMDDQKLDEKPVSESVSVLSSLNTSSQNTETNLQSGHNGNGYSINAKTASFLSQDIKKPTQALTSSSIESSVRKNQLSSAVPKVSPAHSFLHFSASKKTAPLSHKAKPGTWHRTGTPSASPLLGKNSYSSPVPPQRQLPGKVGKDQSSSYIRKGNSLVRKPSPVAALPRGSHVLSSSVYRLNPSGIDEMKKSTGFESKVDVIDPQNCLRTGLNATFERPKTPPLSSIKLSNCTTISSQDDTSLLLADPPQNGCSETISDPLKHTGNLDVPKSSEDATKSFGTPENPSGLALEMQSVPDEGNLASVNLKKIIYVKRKSNQLVAASKSSDLSVQDADKTQALSSDGYYKRRKNQLIRKSSESHSMQRVAFPDESLISEGQRAPKVIPSRISSKSRPGKGLAKTYKPSKFSLVWTLRDTQSSKKENSLQHPKVWPHLFPWKRATYWRSFMQNLVPISNNSSLSTISQKLLLSRKRDAIYTRSTRGFSLRRLKLLSVGGLSLKWSKSIERNSKKANEEATLAVAAAEKKKREQKGAACVVAGTKSRNHSSRKSVHSIELHPGERIFRVGSFRYKMDPTRRTLQRISDEESCLAALQSEKDAKKSYVPRRLVIGNDEYVRIGNGNQLVRDPKKRTRILASEKVRWSLHTARLRLARKRQYCQFFTRFGKCNKDDGKCPYIHDPSKIAVCTKFLNGSCSNPNCKLTHKIIPERMQDCSYFLQGLCSNKSCPYRHVNVNPNAPICEGFLRGYCVDGNECRKKHSYVCPIFEATGICPQGSKCKLHHPKNRTKGKKRKPSRERKNIQGRYFDSGHMDIVECRTAVSEKHSTTDDDYIFCREGRFTDFIIVDVDDEEAGETKEPARGQITLFDDPRDVEVEEIDELIKPIRIMNKNIMTESSPAIDSTSERTASYVSEESNLL</sequence>
<evidence type="ECO:0000259" key="8">
    <source>
        <dbReference type="PROSITE" id="PS50103"/>
    </source>
</evidence>
<feature type="region of interest" description="Disordered" evidence="7">
    <location>
        <begin position="2182"/>
        <end position="2203"/>
    </location>
</feature>
<feature type="region of interest" description="Disordered" evidence="7">
    <location>
        <begin position="1821"/>
        <end position="1840"/>
    </location>
</feature>
<evidence type="ECO:0000256" key="6">
    <source>
        <dbReference type="PROSITE-ProRule" id="PRU00723"/>
    </source>
</evidence>
<dbReference type="Proteomes" id="UP000325577">
    <property type="component" value="Linkage Group LG15"/>
</dbReference>
<evidence type="ECO:0000313" key="9">
    <source>
        <dbReference type="EMBL" id="KAA8538396.1"/>
    </source>
</evidence>
<feature type="compositionally biased region" description="Polar residues" evidence="7">
    <location>
        <begin position="1253"/>
        <end position="1263"/>
    </location>
</feature>
<dbReference type="PROSITE" id="PS50103">
    <property type="entry name" value="ZF_C3H1"/>
    <property type="match status" value="3"/>
</dbReference>
<gene>
    <name evidence="9" type="ORF">F0562_028058</name>
</gene>
<keyword evidence="2" id="KW-0677">Repeat</keyword>
<name>A0A5J5B7U8_9ASTE</name>
<feature type="zinc finger region" description="C3H1-type" evidence="6">
    <location>
        <begin position="2021"/>
        <end position="2048"/>
    </location>
</feature>
<feature type="zinc finger region" description="C3H1-type" evidence="6">
    <location>
        <begin position="1994"/>
        <end position="2020"/>
    </location>
</feature>
<accession>A0A5J5B7U8</accession>
<dbReference type="PANTHER" id="PTHR46156:SF1">
    <property type="entry name" value="ZINC FINGER CCCH DOMAIN-CONTAINING PROTEIN 3"/>
    <property type="match status" value="1"/>
</dbReference>
<feature type="compositionally biased region" description="Basic and acidic residues" evidence="7">
    <location>
        <begin position="633"/>
        <end position="644"/>
    </location>
</feature>
<feature type="zinc finger region" description="C3H1-type" evidence="6">
    <location>
        <begin position="1939"/>
        <end position="1968"/>
    </location>
</feature>
<dbReference type="FunFam" id="4.10.1000.10:FF:000008">
    <property type="entry name" value="zinc finger CCCH domain-containing protein 3"/>
    <property type="match status" value="1"/>
</dbReference>
<feature type="compositionally biased region" description="Basic residues" evidence="7">
    <location>
        <begin position="1830"/>
        <end position="1839"/>
    </location>
</feature>
<feature type="compositionally biased region" description="Basic and acidic residues" evidence="7">
    <location>
        <begin position="463"/>
        <end position="480"/>
    </location>
</feature>
<dbReference type="GO" id="GO:0003677">
    <property type="term" value="F:DNA binding"/>
    <property type="evidence" value="ECO:0007669"/>
    <property type="project" value="UniProtKB-KW"/>
</dbReference>
<feature type="compositionally biased region" description="Basic and acidic residues" evidence="7">
    <location>
        <begin position="275"/>
        <end position="288"/>
    </location>
</feature>
<feature type="region of interest" description="Disordered" evidence="7">
    <location>
        <begin position="1"/>
        <end position="70"/>
    </location>
</feature>
<evidence type="ECO:0000256" key="7">
    <source>
        <dbReference type="SAM" id="MobiDB-lite"/>
    </source>
</evidence>
<keyword evidence="1 6" id="KW-0479">Metal-binding</keyword>
<feature type="compositionally biased region" description="Basic and acidic residues" evidence="7">
    <location>
        <begin position="89"/>
        <end position="104"/>
    </location>
</feature>
<feature type="domain" description="C3H1-type" evidence="8">
    <location>
        <begin position="1939"/>
        <end position="1968"/>
    </location>
</feature>
<keyword evidence="3 6" id="KW-0863">Zinc-finger</keyword>
<feature type="compositionally biased region" description="Low complexity" evidence="7">
    <location>
        <begin position="656"/>
        <end position="667"/>
    </location>
</feature>
<dbReference type="FunFam" id="4.10.1000.10:FF:000022">
    <property type="entry name" value="Zinc finger CCCH domain-containing protein 7"/>
    <property type="match status" value="1"/>
</dbReference>
<dbReference type="PANTHER" id="PTHR46156">
    <property type="entry name" value="CCCH ZINGC FINGER"/>
    <property type="match status" value="1"/>
</dbReference>
<evidence type="ECO:0000313" key="10">
    <source>
        <dbReference type="Proteomes" id="UP000325577"/>
    </source>
</evidence>
<dbReference type="Gene3D" id="4.10.1000.10">
    <property type="entry name" value="Zinc finger, CCCH-type"/>
    <property type="match status" value="2"/>
</dbReference>
<evidence type="ECO:0000256" key="5">
    <source>
        <dbReference type="ARBA" id="ARBA00023125"/>
    </source>
</evidence>
<keyword evidence="10" id="KW-1185">Reference proteome</keyword>
<dbReference type="InterPro" id="IPR000571">
    <property type="entry name" value="Znf_CCCH"/>
</dbReference>
<organism evidence="9 10">
    <name type="scientific">Nyssa sinensis</name>
    <dbReference type="NCBI Taxonomy" id="561372"/>
    <lineage>
        <taxon>Eukaryota</taxon>
        <taxon>Viridiplantae</taxon>
        <taxon>Streptophyta</taxon>
        <taxon>Embryophyta</taxon>
        <taxon>Tracheophyta</taxon>
        <taxon>Spermatophyta</taxon>
        <taxon>Magnoliopsida</taxon>
        <taxon>eudicotyledons</taxon>
        <taxon>Gunneridae</taxon>
        <taxon>Pentapetalae</taxon>
        <taxon>asterids</taxon>
        <taxon>Cornales</taxon>
        <taxon>Nyssaceae</taxon>
        <taxon>Nyssa</taxon>
    </lineage>
</organism>
<feature type="region of interest" description="Disordered" evidence="7">
    <location>
        <begin position="1544"/>
        <end position="1576"/>
    </location>
</feature>
<dbReference type="OrthoDB" id="3247158at2759"/>
<evidence type="ECO:0000256" key="2">
    <source>
        <dbReference type="ARBA" id="ARBA00022737"/>
    </source>
</evidence>
<dbReference type="SMART" id="SM00356">
    <property type="entry name" value="ZnF_C3H1"/>
    <property type="match status" value="5"/>
</dbReference>
<evidence type="ECO:0000256" key="3">
    <source>
        <dbReference type="ARBA" id="ARBA00022771"/>
    </source>
</evidence>
<feature type="region of interest" description="Disordered" evidence="7">
    <location>
        <begin position="846"/>
        <end position="868"/>
    </location>
</feature>
<feature type="region of interest" description="Disordered" evidence="7">
    <location>
        <begin position="559"/>
        <end position="588"/>
    </location>
</feature>
<dbReference type="EMBL" id="CM018038">
    <property type="protein sequence ID" value="KAA8538396.1"/>
    <property type="molecule type" value="Genomic_DNA"/>
</dbReference>
<feature type="compositionally biased region" description="Pro residues" evidence="7">
    <location>
        <begin position="39"/>
        <end position="65"/>
    </location>
</feature>
<protein>
    <recommendedName>
        <fullName evidence="8">C3H1-type domain-containing protein</fullName>
    </recommendedName>
</protein>
<feature type="region of interest" description="Disordered" evidence="7">
    <location>
        <begin position="516"/>
        <end position="543"/>
    </location>
</feature>
<feature type="domain" description="C3H1-type" evidence="8">
    <location>
        <begin position="1994"/>
        <end position="2020"/>
    </location>
</feature>
<reference evidence="9 10" key="1">
    <citation type="submission" date="2019-09" db="EMBL/GenBank/DDBJ databases">
        <title>A chromosome-level genome assembly of the Chinese tupelo Nyssa sinensis.</title>
        <authorList>
            <person name="Yang X."/>
            <person name="Kang M."/>
            <person name="Yang Y."/>
            <person name="Xiong H."/>
            <person name="Wang M."/>
            <person name="Zhang Z."/>
            <person name="Wang Z."/>
            <person name="Wu H."/>
            <person name="Ma T."/>
            <person name="Liu J."/>
            <person name="Xi Z."/>
        </authorList>
    </citation>
    <scope>NUCLEOTIDE SEQUENCE [LARGE SCALE GENOMIC DNA]</scope>
    <source>
        <strain evidence="9">J267</strain>
        <tissue evidence="9">Leaf</tissue>
    </source>
</reference>
<dbReference type="GO" id="GO:0008270">
    <property type="term" value="F:zinc ion binding"/>
    <property type="evidence" value="ECO:0007669"/>
    <property type="project" value="UniProtKB-KW"/>
</dbReference>
<feature type="domain" description="C3H1-type" evidence="8">
    <location>
        <begin position="2021"/>
        <end position="2048"/>
    </location>
</feature>
<keyword evidence="4 6" id="KW-0862">Zinc</keyword>
<evidence type="ECO:0000256" key="1">
    <source>
        <dbReference type="ARBA" id="ARBA00022723"/>
    </source>
</evidence>
<feature type="region of interest" description="Disordered" evidence="7">
    <location>
        <begin position="625"/>
        <end position="675"/>
    </location>
</feature>
<feature type="region of interest" description="Disordered" evidence="7">
    <location>
        <begin position="270"/>
        <end position="409"/>
    </location>
</feature>
<feature type="region of interest" description="Disordered" evidence="7">
    <location>
        <begin position="1239"/>
        <end position="1263"/>
    </location>
</feature>
<feature type="compositionally biased region" description="Polar residues" evidence="7">
    <location>
        <begin position="531"/>
        <end position="540"/>
    </location>
</feature>
<keyword evidence="5" id="KW-0238">DNA-binding</keyword>
<feature type="region of interest" description="Disordered" evidence="7">
    <location>
        <begin position="82"/>
        <end position="153"/>
    </location>
</feature>
<feature type="region of interest" description="Disordered" evidence="7">
    <location>
        <begin position="459"/>
        <end position="486"/>
    </location>
</feature>
<dbReference type="GO" id="GO:0005634">
    <property type="term" value="C:nucleus"/>
    <property type="evidence" value="ECO:0007669"/>
    <property type="project" value="UniProtKB-ARBA"/>
</dbReference>